<gene>
    <name evidence="4" type="ORF">MTBBW1_60049</name>
</gene>
<keyword evidence="1" id="KW-0479">Metal-binding</keyword>
<dbReference type="EMBL" id="FWEV01000303">
    <property type="protein sequence ID" value="SLM32149.1"/>
    <property type="molecule type" value="Genomic_DNA"/>
</dbReference>
<dbReference type="GO" id="GO:0046653">
    <property type="term" value="P:tetrahydrofolate metabolic process"/>
    <property type="evidence" value="ECO:0007669"/>
    <property type="project" value="TreeGrafter"/>
</dbReference>
<reference evidence="4 5" key="1">
    <citation type="submission" date="2017-03" db="EMBL/GenBank/DDBJ databases">
        <authorList>
            <person name="Afonso C.L."/>
            <person name="Miller P.J."/>
            <person name="Scott M.A."/>
            <person name="Spackman E."/>
            <person name="Goraichik I."/>
            <person name="Dimitrov K.M."/>
            <person name="Suarez D.L."/>
            <person name="Swayne D.E."/>
        </authorList>
    </citation>
    <scope>NUCLEOTIDE SEQUENCE [LARGE SCALE GENOMIC DNA]</scope>
    <source>
        <strain evidence="4">PRJEB14757</strain>
    </source>
</reference>
<dbReference type="GO" id="GO:0008705">
    <property type="term" value="F:methionine synthase activity"/>
    <property type="evidence" value="ECO:0007669"/>
    <property type="project" value="TreeGrafter"/>
</dbReference>
<evidence type="ECO:0000256" key="1">
    <source>
        <dbReference type="ARBA" id="ARBA00022723"/>
    </source>
</evidence>
<dbReference type="STRING" id="1246637.MTBBW1_60049"/>
<organism evidence="4 5">
    <name type="scientific">Desulfamplus magnetovallimortis</name>
    <dbReference type="NCBI Taxonomy" id="1246637"/>
    <lineage>
        <taxon>Bacteria</taxon>
        <taxon>Pseudomonadati</taxon>
        <taxon>Thermodesulfobacteriota</taxon>
        <taxon>Desulfobacteria</taxon>
        <taxon>Desulfobacterales</taxon>
        <taxon>Desulfobacteraceae</taxon>
        <taxon>Desulfamplus</taxon>
    </lineage>
</organism>
<dbReference type="InterPro" id="IPR050554">
    <property type="entry name" value="Met_Synthase/Corrinoid"/>
</dbReference>
<evidence type="ECO:0000259" key="3">
    <source>
        <dbReference type="PROSITE" id="PS51332"/>
    </source>
</evidence>
<dbReference type="InterPro" id="IPR036724">
    <property type="entry name" value="Cobalamin-bd_sf"/>
</dbReference>
<dbReference type="Proteomes" id="UP000191931">
    <property type="component" value="Unassembled WGS sequence"/>
</dbReference>
<dbReference type="AlphaFoldDB" id="A0A1W1HI46"/>
<keyword evidence="2" id="KW-0170">Cobalt</keyword>
<keyword evidence="5" id="KW-1185">Reference proteome</keyword>
<evidence type="ECO:0000313" key="5">
    <source>
        <dbReference type="Proteomes" id="UP000191931"/>
    </source>
</evidence>
<dbReference type="InterPro" id="IPR006158">
    <property type="entry name" value="Cobalamin-bd"/>
</dbReference>
<dbReference type="Gene3D" id="3.40.50.280">
    <property type="entry name" value="Cobalamin-binding domain"/>
    <property type="match status" value="1"/>
</dbReference>
<evidence type="ECO:0000313" key="4">
    <source>
        <dbReference type="EMBL" id="SLM32149.1"/>
    </source>
</evidence>
<protein>
    <submittedName>
        <fullName evidence="4">Cobalamin B12-binding domain-containing protein</fullName>
    </submittedName>
</protein>
<dbReference type="RefSeq" id="WP_186441019.1">
    <property type="nucleotide sequence ID" value="NZ_LT828540.1"/>
</dbReference>
<dbReference type="PANTHER" id="PTHR45833">
    <property type="entry name" value="METHIONINE SYNTHASE"/>
    <property type="match status" value="1"/>
</dbReference>
<dbReference type="GO" id="GO:0005829">
    <property type="term" value="C:cytosol"/>
    <property type="evidence" value="ECO:0007669"/>
    <property type="project" value="TreeGrafter"/>
</dbReference>
<dbReference type="Pfam" id="PF02607">
    <property type="entry name" value="B12-binding_2"/>
    <property type="match status" value="1"/>
</dbReference>
<dbReference type="PROSITE" id="PS51332">
    <property type="entry name" value="B12_BINDING"/>
    <property type="match status" value="1"/>
</dbReference>
<evidence type="ECO:0000256" key="2">
    <source>
        <dbReference type="ARBA" id="ARBA00023285"/>
    </source>
</evidence>
<dbReference type="Pfam" id="PF02310">
    <property type="entry name" value="B12-binding"/>
    <property type="match status" value="1"/>
</dbReference>
<dbReference type="GO" id="GO:0050667">
    <property type="term" value="P:homocysteine metabolic process"/>
    <property type="evidence" value="ECO:0007669"/>
    <property type="project" value="TreeGrafter"/>
</dbReference>
<dbReference type="SUPFAM" id="SSF52242">
    <property type="entry name" value="Cobalamin (vitamin B12)-binding domain"/>
    <property type="match status" value="1"/>
</dbReference>
<dbReference type="GO" id="GO:0046872">
    <property type="term" value="F:metal ion binding"/>
    <property type="evidence" value="ECO:0007669"/>
    <property type="project" value="UniProtKB-KW"/>
</dbReference>
<proteinExistence type="predicted"/>
<feature type="domain" description="B12-binding" evidence="3">
    <location>
        <begin position="107"/>
        <end position="234"/>
    </location>
</feature>
<accession>A0A1W1HI46</accession>
<name>A0A1W1HI46_9BACT</name>
<dbReference type="Gene3D" id="1.10.1240.10">
    <property type="entry name" value="Methionine synthase domain"/>
    <property type="match status" value="1"/>
</dbReference>
<dbReference type="InterPro" id="IPR003759">
    <property type="entry name" value="Cbl-bd_cap"/>
</dbReference>
<sequence>MLSEAVIRELDEIISRDAPYRKLAEQYAEYVLAGDRKSASNLIIEKVESGTPVKDIYLQVFQPDMYLTGRLWQLKIISVAQEHLFTAMTQSIMAQLYPYIMSGNKNDNILIATCVGNELHEMGIRMVADMFESEGWNTLFLGANTPSKTVAEAVASEKAHILAISTTMMFHLKNTQELIKEVKKNREETGIMVGGIALNSRPELWKLLGAQGFASNAEDAISVAKSILESKEQA</sequence>
<dbReference type="InterPro" id="IPR036594">
    <property type="entry name" value="Meth_synthase_dom"/>
</dbReference>
<dbReference type="PANTHER" id="PTHR45833:SF1">
    <property type="entry name" value="METHIONINE SYNTHASE"/>
    <property type="match status" value="1"/>
</dbReference>
<dbReference type="GO" id="GO:0031419">
    <property type="term" value="F:cobalamin binding"/>
    <property type="evidence" value="ECO:0007669"/>
    <property type="project" value="InterPro"/>
</dbReference>